<organism evidence="3 4">
    <name type="scientific">Rhodococcoides trifolii</name>
    <dbReference type="NCBI Taxonomy" id="908250"/>
    <lineage>
        <taxon>Bacteria</taxon>
        <taxon>Bacillati</taxon>
        <taxon>Actinomycetota</taxon>
        <taxon>Actinomycetes</taxon>
        <taxon>Mycobacteriales</taxon>
        <taxon>Nocardiaceae</taxon>
        <taxon>Rhodococcoides</taxon>
    </lineage>
</organism>
<dbReference type="PRINTS" id="PR00412">
    <property type="entry name" value="EPOXHYDRLASE"/>
</dbReference>
<dbReference type="SUPFAM" id="SSF53474">
    <property type="entry name" value="alpha/beta-Hydrolases"/>
    <property type="match status" value="1"/>
</dbReference>
<evidence type="ECO:0000256" key="1">
    <source>
        <dbReference type="ARBA" id="ARBA00022801"/>
    </source>
</evidence>
<dbReference type="Proteomes" id="UP000654257">
    <property type="component" value="Unassembled WGS sequence"/>
</dbReference>
<dbReference type="RefSeq" id="WP_188544175.1">
    <property type="nucleotide sequence ID" value="NZ_BMCU01000002.1"/>
</dbReference>
<dbReference type="Gene3D" id="3.40.50.1820">
    <property type="entry name" value="alpha/beta hydrolase"/>
    <property type="match status" value="1"/>
</dbReference>
<comment type="caution">
    <text evidence="3">The sequence shown here is derived from an EMBL/GenBank/DDBJ whole genome shotgun (WGS) entry which is preliminary data.</text>
</comment>
<proteinExistence type="predicted"/>
<evidence type="ECO:0000313" key="3">
    <source>
        <dbReference type="EMBL" id="GGG01687.1"/>
    </source>
</evidence>
<evidence type="ECO:0000313" key="4">
    <source>
        <dbReference type="Proteomes" id="UP000654257"/>
    </source>
</evidence>
<dbReference type="EMBL" id="BMCU01000002">
    <property type="protein sequence ID" value="GGG01687.1"/>
    <property type="molecule type" value="Genomic_DNA"/>
</dbReference>
<dbReference type="Pfam" id="PF00561">
    <property type="entry name" value="Abhydrolase_1"/>
    <property type="match status" value="1"/>
</dbReference>
<name>A0A917FSI3_9NOCA</name>
<keyword evidence="1 3" id="KW-0378">Hydrolase</keyword>
<reference evidence="3" key="2">
    <citation type="submission" date="2020-09" db="EMBL/GenBank/DDBJ databases">
        <authorList>
            <person name="Sun Q."/>
            <person name="Sedlacek I."/>
        </authorList>
    </citation>
    <scope>NUCLEOTIDE SEQUENCE</scope>
    <source>
        <strain evidence="3">CCM 7905</strain>
    </source>
</reference>
<evidence type="ECO:0000259" key="2">
    <source>
        <dbReference type="Pfam" id="PF00561"/>
    </source>
</evidence>
<dbReference type="InterPro" id="IPR000639">
    <property type="entry name" value="Epox_hydrolase-like"/>
</dbReference>
<dbReference type="InterPro" id="IPR029058">
    <property type="entry name" value="AB_hydrolase_fold"/>
</dbReference>
<sequence length="271" mass="29860">MRIPLGDLTFDVDTHGPDDGTPVVLLHGWPATSASWNGVVDALAPQKLRLIVPNQRGYSPDARPTAVDDYRLDHLVDDVIGLLDFLKIPAITLVGHDWGSVVAWAVAARHPDRVNSLVTVSVPHPGAYGWALAEDEDQRRRGSYMKLLRQPGKAEDVLLEDDCRRLRAMFDGARDPSIVDAYLPVVGTRDGLTAGLNWYRAMTKDFANLPAVTVPTTFVWSTGDTAIGRAGVERCHEWVDAEYRFVELDGSHWVPEDSPREVAAAIVHRIG</sequence>
<protein>
    <submittedName>
        <fullName evidence="3">Epoxide hydrolase</fullName>
    </submittedName>
</protein>
<reference evidence="3" key="1">
    <citation type="journal article" date="2014" name="Int. J. Syst. Evol. Microbiol.">
        <title>Complete genome sequence of Corynebacterium casei LMG S-19264T (=DSM 44701T), isolated from a smear-ripened cheese.</title>
        <authorList>
            <consortium name="US DOE Joint Genome Institute (JGI-PGF)"/>
            <person name="Walter F."/>
            <person name="Albersmeier A."/>
            <person name="Kalinowski J."/>
            <person name="Ruckert C."/>
        </authorList>
    </citation>
    <scope>NUCLEOTIDE SEQUENCE</scope>
    <source>
        <strain evidence="3">CCM 7905</strain>
    </source>
</reference>
<accession>A0A917FSI3</accession>
<dbReference type="GO" id="GO:0016787">
    <property type="term" value="F:hydrolase activity"/>
    <property type="evidence" value="ECO:0007669"/>
    <property type="project" value="UniProtKB-KW"/>
</dbReference>
<dbReference type="AlphaFoldDB" id="A0A917FSI3"/>
<dbReference type="InterPro" id="IPR000073">
    <property type="entry name" value="AB_hydrolase_1"/>
</dbReference>
<dbReference type="PANTHER" id="PTHR43329">
    <property type="entry name" value="EPOXIDE HYDROLASE"/>
    <property type="match status" value="1"/>
</dbReference>
<keyword evidence="4" id="KW-1185">Reference proteome</keyword>
<gene>
    <name evidence="3" type="ORF">GCM10007304_14600</name>
</gene>
<feature type="domain" description="AB hydrolase-1" evidence="2">
    <location>
        <begin position="22"/>
        <end position="258"/>
    </location>
</feature>